<protein>
    <submittedName>
        <fullName evidence="2">Uncharacterized protein</fullName>
    </submittedName>
</protein>
<dbReference type="EMBL" id="GL945431">
    <property type="protein sequence ID" value="EGO27910.1"/>
    <property type="molecule type" value="Genomic_DNA"/>
</dbReference>
<evidence type="ECO:0000313" key="2">
    <source>
        <dbReference type="EMBL" id="EGO27910.1"/>
    </source>
</evidence>
<dbReference type="Proteomes" id="UP000008064">
    <property type="component" value="Unassembled WGS sequence"/>
</dbReference>
<dbReference type="AlphaFoldDB" id="F8NMT4"/>
<dbReference type="HOGENOM" id="CLU_2943221_0_0_1"/>
<dbReference type="RefSeq" id="XP_007316001.1">
    <property type="nucleotide sequence ID" value="XM_007315939.1"/>
</dbReference>
<feature type="region of interest" description="Disordered" evidence="1">
    <location>
        <begin position="1"/>
        <end position="30"/>
    </location>
</feature>
<dbReference type="GeneID" id="18811061"/>
<organism>
    <name type="scientific">Serpula lacrymans var. lacrymans (strain S7.9)</name>
    <name type="common">Dry rot fungus</name>
    <dbReference type="NCBI Taxonomy" id="578457"/>
    <lineage>
        <taxon>Eukaryota</taxon>
        <taxon>Fungi</taxon>
        <taxon>Dikarya</taxon>
        <taxon>Basidiomycota</taxon>
        <taxon>Agaricomycotina</taxon>
        <taxon>Agaricomycetes</taxon>
        <taxon>Agaricomycetidae</taxon>
        <taxon>Boletales</taxon>
        <taxon>Coniophorineae</taxon>
        <taxon>Serpulaceae</taxon>
        <taxon>Serpula</taxon>
    </lineage>
</organism>
<sequence>MHHDRPAGARGRPLGVKPKSTASDAASNKPLLPHVEPCLARSLQRLLQGWRTASRKGFMSCEI</sequence>
<name>F8NMT4_SERL9</name>
<reference evidence="2" key="1">
    <citation type="submission" date="2011-04" db="EMBL/GenBank/DDBJ databases">
        <title>Evolution of plant cell wall degrading machinery underlies the functional diversity of forest fungi.</title>
        <authorList>
            <consortium name="US DOE Joint Genome Institute (JGI-PGF)"/>
            <person name="Eastwood D.C."/>
            <person name="Floudas D."/>
            <person name="Binder M."/>
            <person name="Majcherczyk A."/>
            <person name="Schneider P."/>
            <person name="Aerts A."/>
            <person name="Asiegbu F.O."/>
            <person name="Baker S.E."/>
            <person name="Barry K."/>
            <person name="Bendiksby M."/>
            <person name="Blumentritt M."/>
            <person name="Coutinho P.M."/>
            <person name="Cullen D."/>
            <person name="Cullen D."/>
            <person name="Gathman A."/>
            <person name="Goodell B."/>
            <person name="Henrissat B."/>
            <person name="Ihrmark K."/>
            <person name="Kauserud H."/>
            <person name="Kohler A."/>
            <person name="LaButti K."/>
            <person name="Lapidus A."/>
            <person name="Lavin J.L."/>
            <person name="Lee Y.-H."/>
            <person name="Lindquist E."/>
            <person name="Lilly W."/>
            <person name="Lucas S."/>
            <person name="Morin E."/>
            <person name="Murat C."/>
            <person name="Oguiza J.A."/>
            <person name="Park J."/>
            <person name="Pisabarro A.G."/>
            <person name="Riley R."/>
            <person name="Rosling A."/>
            <person name="Salamov A."/>
            <person name="Schmidt O."/>
            <person name="Schmutz J."/>
            <person name="Skrede I."/>
            <person name="Stenlid J."/>
            <person name="Wiebenga A."/>
            <person name="Xie X."/>
            <person name="Kues U."/>
            <person name="Hibbett D.S."/>
            <person name="Hoffmeister D."/>
            <person name="Hogberg N."/>
            <person name="Martin F."/>
            <person name="Grigoriev I.V."/>
            <person name="Watkinson S.C."/>
        </authorList>
    </citation>
    <scope>NUCLEOTIDE SEQUENCE</scope>
    <source>
        <strain evidence="2">S7.9</strain>
    </source>
</reference>
<evidence type="ECO:0000256" key="1">
    <source>
        <dbReference type="SAM" id="MobiDB-lite"/>
    </source>
</evidence>
<gene>
    <name evidence="2" type="ORF">SERLADRAFT_383663</name>
</gene>
<accession>F8NMT4</accession>
<proteinExistence type="predicted"/>
<dbReference type="KEGG" id="sla:SERLADRAFT_383663"/>